<dbReference type="Pfam" id="PF09325">
    <property type="entry name" value="Vps5"/>
    <property type="match status" value="1"/>
</dbReference>
<feature type="domain" description="PX" evidence="12">
    <location>
        <begin position="277"/>
        <end position="393"/>
    </location>
</feature>
<protein>
    <recommendedName>
        <fullName evidence="12">PX domain-containing protein</fullName>
    </recommendedName>
</protein>
<keyword evidence="14" id="KW-1185">Reference proteome</keyword>
<dbReference type="Gene3D" id="1.20.1270.60">
    <property type="entry name" value="Arfaptin homology (AH) domain/BAR domain"/>
    <property type="match status" value="1"/>
</dbReference>
<evidence type="ECO:0000256" key="2">
    <source>
        <dbReference type="ARBA" id="ARBA00004496"/>
    </source>
</evidence>
<dbReference type="GO" id="GO:0030904">
    <property type="term" value="C:retromer complex"/>
    <property type="evidence" value="ECO:0007669"/>
    <property type="project" value="UniProtKB-ARBA"/>
</dbReference>
<feature type="compositionally biased region" description="Low complexity" evidence="11">
    <location>
        <begin position="46"/>
        <end position="59"/>
    </location>
</feature>
<evidence type="ECO:0000256" key="5">
    <source>
        <dbReference type="ARBA" id="ARBA00022448"/>
    </source>
</evidence>
<dbReference type="HOGENOM" id="CLU_014571_1_0_1"/>
<evidence type="ECO:0000256" key="10">
    <source>
        <dbReference type="ARBA" id="ARBA00023136"/>
    </source>
</evidence>
<dbReference type="InterPro" id="IPR036871">
    <property type="entry name" value="PX_dom_sf"/>
</dbReference>
<dbReference type="InterPro" id="IPR001683">
    <property type="entry name" value="PX_dom"/>
</dbReference>
<gene>
    <name evidence="13" type="ORF">GALMADRAFT_241141</name>
</gene>
<keyword evidence="9" id="KW-0333">Golgi apparatus</keyword>
<dbReference type="GO" id="GO:0005768">
    <property type="term" value="C:endosome"/>
    <property type="evidence" value="ECO:0007669"/>
    <property type="project" value="TreeGrafter"/>
</dbReference>
<dbReference type="PANTHER" id="PTHR10555">
    <property type="entry name" value="SORTING NEXIN"/>
    <property type="match status" value="1"/>
</dbReference>
<evidence type="ECO:0000256" key="3">
    <source>
        <dbReference type="ARBA" id="ARBA00004555"/>
    </source>
</evidence>
<evidence type="ECO:0000313" key="14">
    <source>
        <dbReference type="Proteomes" id="UP000027222"/>
    </source>
</evidence>
<dbReference type="InterPro" id="IPR015404">
    <property type="entry name" value="Vps5_C"/>
</dbReference>
<dbReference type="GO" id="GO:0045053">
    <property type="term" value="P:protein retention in Golgi apparatus"/>
    <property type="evidence" value="ECO:0007669"/>
    <property type="project" value="TreeGrafter"/>
</dbReference>
<feature type="compositionally biased region" description="Polar residues" evidence="11">
    <location>
        <begin position="110"/>
        <end position="120"/>
    </location>
</feature>
<dbReference type="AlphaFoldDB" id="A0A067TED6"/>
<sequence length="658" mass="72721">MDGFDDLLGPSRQELENNPFADPFAKRSSSPDPWATPFAPNDSDNAFGSSSEHFGSSEAPYGSSSNGIESRPNEEAHTSDPLDSAAHQDEVDDDNEPLANLRSPGFRESVPTTFSETATIRPNHIEEFDTQIPISSSTISEHSSSSPITPKPDSVSAPARAQTPTGSSRSNIASSAPSFAETEPIVKSPLDTPFQGVERSVAALSLGGEALGGWHTDAQQTPWQSEAFTPVAPQAATAMDDDSDDDKPILQAYNRHHDHEGNASPAIVTRNDGGLQPVFVITVDDPQKVGDPIRSFTMYTVHTRTTSPLFQKSAFSVLRRYSDFLWLYETLSNNNPGVVVPPVPEKNTFGRFDDQFVRQRRLALEKCIQKTANHPVLGKDPDLKLFLESDSFALDIKHRKAEIAHERGGLIASIGQSITGPRFYETDEWFDRQKVYLDSLESQLRGLVKAIELVSKHRTELSVATGEFAQNVTELSSSDVGKQLAQSLAGLAEVERTAQDLQNIQSEQDLTTLMATVDEYARLINSVRLAFASRIRVYHAWKNQENELLKTKQTHEKNRAQGRIPTDRLGYSLTQIAEAERRASEAKLEYEHASKLVKTEVARFEQERIEDFKDSLHAFLEGMISRQKELISGWEKYQQMLLKRVGGGGPAAAQAIET</sequence>
<dbReference type="SUPFAM" id="SSF103657">
    <property type="entry name" value="BAR/IMD domain-like"/>
    <property type="match status" value="1"/>
</dbReference>
<accession>A0A067TED6</accession>
<comment type="similarity">
    <text evidence="4">Belongs to the sorting nexin family.</text>
</comment>
<evidence type="ECO:0000256" key="8">
    <source>
        <dbReference type="ARBA" id="ARBA00022927"/>
    </source>
</evidence>
<feature type="compositionally biased region" description="Basic and acidic residues" evidence="11">
    <location>
        <begin position="71"/>
        <end position="80"/>
    </location>
</feature>
<reference evidence="14" key="1">
    <citation type="journal article" date="2014" name="Proc. Natl. Acad. Sci. U.S.A.">
        <title>Extensive sampling of basidiomycete genomes demonstrates inadequacy of the white-rot/brown-rot paradigm for wood decay fungi.</title>
        <authorList>
            <person name="Riley R."/>
            <person name="Salamov A.A."/>
            <person name="Brown D.W."/>
            <person name="Nagy L.G."/>
            <person name="Floudas D."/>
            <person name="Held B.W."/>
            <person name="Levasseur A."/>
            <person name="Lombard V."/>
            <person name="Morin E."/>
            <person name="Otillar R."/>
            <person name="Lindquist E.A."/>
            <person name="Sun H."/>
            <person name="LaButti K.M."/>
            <person name="Schmutz J."/>
            <person name="Jabbour D."/>
            <person name="Luo H."/>
            <person name="Baker S.E."/>
            <person name="Pisabarro A.G."/>
            <person name="Walton J.D."/>
            <person name="Blanchette R.A."/>
            <person name="Henrissat B."/>
            <person name="Martin F."/>
            <person name="Cullen D."/>
            <person name="Hibbett D.S."/>
            <person name="Grigoriev I.V."/>
        </authorList>
    </citation>
    <scope>NUCLEOTIDE SEQUENCE [LARGE SCALE GENOMIC DNA]</scope>
    <source>
        <strain evidence="14">CBS 339.88</strain>
    </source>
</reference>
<dbReference type="CDD" id="cd07627">
    <property type="entry name" value="BAR_Vps5p"/>
    <property type="match status" value="1"/>
</dbReference>
<feature type="compositionally biased region" description="Low complexity" evidence="11">
    <location>
        <begin position="167"/>
        <end position="178"/>
    </location>
</feature>
<dbReference type="SMART" id="SM00312">
    <property type="entry name" value="PX"/>
    <property type="match status" value="1"/>
</dbReference>
<dbReference type="OrthoDB" id="271164at2759"/>
<dbReference type="SUPFAM" id="SSF64268">
    <property type="entry name" value="PX domain"/>
    <property type="match status" value="1"/>
</dbReference>
<evidence type="ECO:0000256" key="11">
    <source>
        <dbReference type="SAM" id="MobiDB-lite"/>
    </source>
</evidence>
<feature type="non-terminal residue" evidence="13">
    <location>
        <position position="1"/>
    </location>
</feature>
<dbReference type="PANTHER" id="PTHR10555:SF170">
    <property type="entry name" value="FI18122P1"/>
    <property type="match status" value="1"/>
</dbReference>
<keyword evidence="6" id="KW-0963">Cytoplasm</keyword>
<dbReference type="GO" id="GO:0015031">
    <property type="term" value="P:protein transport"/>
    <property type="evidence" value="ECO:0007669"/>
    <property type="project" value="UniProtKB-KW"/>
</dbReference>
<dbReference type="EMBL" id="KL142371">
    <property type="protein sequence ID" value="KDR80722.1"/>
    <property type="molecule type" value="Genomic_DNA"/>
</dbReference>
<dbReference type="Gene3D" id="3.30.1520.10">
    <property type="entry name" value="Phox-like domain"/>
    <property type="match status" value="1"/>
</dbReference>
<organism evidence="13 14">
    <name type="scientific">Galerina marginata (strain CBS 339.88)</name>
    <dbReference type="NCBI Taxonomy" id="685588"/>
    <lineage>
        <taxon>Eukaryota</taxon>
        <taxon>Fungi</taxon>
        <taxon>Dikarya</taxon>
        <taxon>Basidiomycota</taxon>
        <taxon>Agaricomycotina</taxon>
        <taxon>Agaricomycetes</taxon>
        <taxon>Agaricomycetidae</taxon>
        <taxon>Agaricales</taxon>
        <taxon>Agaricineae</taxon>
        <taxon>Strophariaceae</taxon>
        <taxon>Galerina</taxon>
    </lineage>
</organism>
<feature type="region of interest" description="Disordered" evidence="11">
    <location>
        <begin position="1"/>
        <end position="184"/>
    </location>
</feature>
<dbReference type="STRING" id="685588.A0A067TED6"/>
<keyword evidence="10" id="KW-0472">Membrane</keyword>
<evidence type="ECO:0000256" key="4">
    <source>
        <dbReference type="ARBA" id="ARBA00010883"/>
    </source>
</evidence>
<evidence type="ECO:0000256" key="1">
    <source>
        <dbReference type="ARBA" id="ARBA00004287"/>
    </source>
</evidence>
<dbReference type="GO" id="GO:0005794">
    <property type="term" value="C:Golgi apparatus"/>
    <property type="evidence" value="ECO:0007669"/>
    <property type="project" value="UniProtKB-SubCell"/>
</dbReference>
<dbReference type="Proteomes" id="UP000027222">
    <property type="component" value="Unassembled WGS sequence"/>
</dbReference>
<dbReference type="GO" id="GO:0035091">
    <property type="term" value="F:phosphatidylinositol binding"/>
    <property type="evidence" value="ECO:0007669"/>
    <property type="project" value="InterPro"/>
</dbReference>
<dbReference type="Pfam" id="PF00787">
    <property type="entry name" value="PX"/>
    <property type="match status" value="1"/>
</dbReference>
<dbReference type="GO" id="GO:0005829">
    <property type="term" value="C:cytosol"/>
    <property type="evidence" value="ECO:0007669"/>
    <property type="project" value="GOC"/>
</dbReference>
<evidence type="ECO:0000259" key="12">
    <source>
        <dbReference type="PROSITE" id="PS50195"/>
    </source>
</evidence>
<evidence type="ECO:0000313" key="13">
    <source>
        <dbReference type="EMBL" id="KDR80722.1"/>
    </source>
</evidence>
<dbReference type="InterPro" id="IPR035803">
    <property type="entry name" value="BAR_Vps5"/>
</dbReference>
<evidence type="ECO:0000256" key="6">
    <source>
        <dbReference type="ARBA" id="ARBA00022490"/>
    </source>
</evidence>
<keyword evidence="5" id="KW-0813">Transport</keyword>
<keyword evidence="7" id="KW-0597">Phosphoprotein</keyword>
<proteinExistence type="inferred from homology"/>
<dbReference type="FunFam" id="1.20.1270.60:FF:000022">
    <property type="entry name" value="Sorting nexin 3 protein"/>
    <property type="match status" value="1"/>
</dbReference>
<dbReference type="FunFam" id="3.30.1520.10:FF:000013">
    <property type="entry name" value="Putative Sorting nexin 3"/>
    <property type="match status" value="1"/>
</dbReference>
<name>A0A067TED6_GALM3</name>
<feature type="compositionally biased region" description="Low complexity" evidence="11">
    <location>
        <begin position="132"/>
        <end position="148"/>
    </location>
</feature>
<dbReference type="InterPro" id="IPR027267">
    <property type="entry name" value="AH/BAR_dom_sf"/>
</dbReference>
<dbReference type="PROSITE" id="PS50195">
    <property type="entry name" value="PX"/>
    <property type="match status" value="1"/>
</dbReference>
<keyword evidence="8" id="KW-0653">Protein transport</keyword>
<evidence type="ECO:0000256" key="7">
    <source>
        <dbReference type="ARBA" id="ARBA00022553"/>
    </source>
</evidence>
<dbReference type="GO" id="GO:0042147">
    <property type="term" value="P:retrograde transport, endosome to Golgi"/>
    <property type="evidence" value="ECO:0007669"/>
    <property type="project" value="TreeGrafter"/>
</dbReference>
<comment type="subcellular location">
    <subcellularLocation>
        <location evidence="2">Cytoplasm</location>
    </subcellularLocation>
    <subcellularLocation>
        <location evidence="3">Golgi apparatus</location>
    </subcellularLocation>
    <subcellularLocation>
        <location evidence="1">Membrane</location>
        <topology evidence="1">Peripheral membrane protein</topology>
        <orientation evidence="1">Cytoplasmic side</orientation>
    </subcellularLocation>
</comment>
<evidence type="ECO:0000256" key="9">
    <source>
        <dbReference type="ARBA" id="ARBA00023034"/>
    </source>
</evidence>